<dbReference type="GO" id="GO:0031966">
    <property type="term" value="C:mitochondrial membrane"/>
    <property type="evidence" value="ECO:0007669"/>
    <property type="project" value="UniProtKB-SubCell"/>
</dbReference>
<organism evidence="5 6">
    <name type="scientific">Penicillium canariense</name>
    <dbReference type="NCBI Taxonomy" id="189055"/>
    <lineage>
        <taxon>Eukaryota</taxon>
        <taxon>Fungi</taxon>
        <taxon>Dikarya</taxon>
        <taxon>Ascomycota</taxon>
        <taxon>Pezizomycotina</taxon>
        <taxon>Eurotiomycetes</taxon>
        <taxon>Eurotiomycetidae</taxon>
        <taxon>Eurotiales</taxon>
        <taxon>Aspergillaceae</taxon>
        <taxon>Penicillium</taxon>
    </lineage>
</organism>
<dbReference type="GO" id="GO:0015986">
    <property type="term" value="P:proton motive force-driven ATP synthesis"/>
    <property type="evidence" value="ECO:0007669"/>
    <property type="project" value="TreeGrafter"/>
</dbReference>
<dbReference type="OrthoDB" id="2094445at2759"/>
<evidence type="ECO:0000313" key="5">
    <source>
        <dbReference type="EMBL" id="KAJ5175352.1"/>
    </source>
</evidence>
<comment type="caution">
    <text evidence="5">The sequence shown here is derived from an EMBL/GenBank/DDBJ whole genome shotgun (WGS) entry which is preliminary data.</text>
</comment>
<evidence type="ECO:0008006" key="7">
    <source>
        <dbReference type="Google" id="ProtNLM"/>
    </source>
</evidence>
<proteinExistence type="predicted"/>
<evidence type="ECO:0000256" key="2">
    <source>
        <dbReference type="ARBA" id="ARBA00023128"/>
    </source>
</evidence>
<keyword evidence="3 4" id="KW-0472">Membrane</keyword>
<dbReference type="PANTHER" id="PTHR28074">
    <property type="entry name" value="ATP SYNTHASE SUBUNIT K, MITOCHONDRIAL"/>
    <property type="match status" value="1"/>
</dbReference>
<sequence>MVVYYQIAGKKVGSHVLSMAVLGSMFAGSWLAMSGGSKPKTAAGPPINASSKEEGDFIQQFLKEVDGGDKKTEQH</sequence>
<dbReference type="RefSeq" id="XP_056546960.1">
    <property type="nucleotide sequence ID" value="XM_056683354.1"/>
</dbReference>
<evidence type="ECO:0000256" key="3">
    <source>
        <dbReference type="ARBA" id="ARBA00023136"/>
    </source>
</evidence>
<dbReference type="GeneID" id="81422530"/>
<keyword evidence="6" id="KW-1185">Reference proteome</keyword>
<gene>
    <name evidence="5" type="ORF">N7482_001229</name>
</gene>
<evidence type="ECO:0000313" key="6">
    <source>
        <dbReference type="Proteomes" id="UP001149163"/>
    </source>
</evidence>
<reference evidence="5" key="1">
    <citation type="submission" date="2022-11" db="EMBL/GenBank/DDBJ databases">
        <authorList>
            <person name="Petersen C."/>
        </authorList>
    </citation>
    <scope>NUCLEOTIDE SEQUENCE</scope>
    <source>
        <strain evidence="5">IBT 26290</strain>
    </source>
</reference>
<keyword evidence="4" id="KW-0812">Transmembrane</keyword>
<accession>A0A9W9LTY1</accession>
<dbReference type="InterPro" id="IPR021278">
    <property type="entry name" value="ATP19"/>
</dbReference>
<evidence type="ECO:0000256" key="4">
    <source>
        <dbReference type="SAM" id="Phobius"/>
    </source>
</evidence>
<dbReference type="AlphaFoldDB" id="A0A9W9LTY1"/>
<dbReference type="Proteomes" id="UP001149163">
    <property type="component" value="Unassembled WGS sequence"/>
</dbReference>
<protein>
    <recommendedName>
        <fullName evidence="7">ATP synthase subunit K, mitochondrial</fullName>
    </recommendedName>
</protein>
<dbReference type="EMBL" id="JAPQKN010000001">
    <property type="protein sequence ID" value="KAJ5175352.1"/>
    <property type="molecule type" value="Genomic_DNA"/>
</dbReference>
<name>A0A9W9LTY1_9EURO</name>
<comment type="subcellular location">
    <subcellularLocation>
        <location evidence="1">Mitochondrion membrane</location>
    </subcellularLocation>
</comment>
<dbReference type="PANTHER" id="PTHR28074:SF1">
    <property type="entry name" value="ATP SYNTHASE SUBUNIT K, MITOCHONDRIAL"/>
    <property type="match status" value="1"/>
</dbReference>
<evidence type="ECO:0000256" key="1">
    <source>
        <dbReference type="ARBA" id="ARBA00004325"/>
    </source>
</evidence>
<dbReference type="Pfam" id="PF11022">
    <property type="entry name" value="ATP19"/>
    <property type="match status" value="1"/>
</dbReference>
<reference evidence="5" key="2">
    <citation type="journal article" date="2023" name="IMA Fungus">
        <title>Comparative genomic study of the Penicillium genus elucidates a diverse pangenome and 15 lateral gene transfer events.</title>
        <authorList>
            <person name="Petersen C."/>
            <person name="Sorensen T."/>
            <person name="Nielsen M.R."/>
            <person name="Sondergaard T.E."/>
            <person name="Sorensen J.L."/>
            <person name="Fitzpatrick D.A."/>
            <person name="Frisvad J.C."/>
            <person name="Nielsen K.L."/>
        </authorList>
    </citation>
    <scope>NUCLEOTIDE SEQUENCE</scope>
    <source>
        <strain evidence="5">IBT 26290</strain>
    </source>
</reference>
<keyword evidence="2" id="KW-0496">Mitochondrion</keyword>
<feature type="transmembrane region" description="Helical" evidence="4">
    <location>
        <begin position="12"/>
        <end position="32"/>
    </location>
</feature>
<keyword evidence="4" id="KW-1133">Transmembrane helix</keyword>